<organism evidence="1 2">
    <name type="scientific">Araneus ventricosus</name>
    <name type="common">Orbweaver spider</name>
    <name type="synonym">Epeira ventricosa</name>
    <dbReference type="NCBI Taxonomy" id="182803"/>
    <lineage>
        <taxon>Eukaryota</taxon>
        <taxon>Metazoa</taxon>
        <taxon>Ecdysozoa</taxon>
        <taxon>Arthropoda</taxon>
        <taxon>Chelicerata</taxon>
        <taxon>Arachnida</taxon>
        <taxon>Araneae</taxon>
        <taxon>Araneomorphae</taxon>
        <taxon>Entelegynae</taxon>
        <taxon>Araneoidea</taxon>
        <taxon>Araneidae</taxon>
        <taxon>Araneus</taxon>
    </lineage>
</organism>
<evidence type="ECO:0000313" key="1">
    <source>
        <dbReference type="EMBL" id="GBO30411.1"/>
    </source>
</evidence>
<accession>A0A4Y2W0K1</accession>
<reference evidence="1 2" key="1">
    <citation type="journal article" date="2019" name="Sci. Rep.">
        <title>Orb-weaving spider Araneus ventricosus genome elucidates the spidroin gene catalogue.</title>
        <authorList>
            <person name="Kono N."/>
            <person name="Nakamura H."/>
            <person name="Ohtoshi R."/>
            <person name="Moran D.A.P."/>
            <person name="Shinohara A."/>
            <person name="Yoshida Y."/>
            <person name="Fujiwara M."/>
            <person name="Mori M."/>
            <person name="Tomita M."/>
            <person name="Arakawa K."/>
        </authorList>
    </citation>
    <scope>NUCLEOTIDE SEQUENCE [LARGE SCALE GENOMIC DNA]</scope>
</reference>
<dbReference type="Proteomes" id="UP000499080">
    <property type="component" value="Unassembled WGS sequence"/>
</dbReference>
<keyword evidence="2" id="KW-1185">Reference proteome</keyword>
<proteinExistence type="predicted"/>
<name>A0A4Y2W0K1_ARAVE</name>
<gene>
    <name evidence="1" type="ORF">AVEN_149798_1</name>
</gene>
<dbReference type="EMBL" id="BGPR01053572">
    <property type="protein sequence ID" value="GBO30411.1"/>
    <property type="molecule type" value="Genomic_DNA"/>
</dbReference>
<sequence length="198" mass="23488">MFDSADQHHQDRNMQLKNLIIKCKYKESIELKEIPYEWWSHLRNSFPDLKIKLDVTIRSHITMKIFLVRTIPLHSLDFKCHLRHFAARLCTFLNHLSFCGYANCLKAINLEWNGDTSLLEFIKEFALLESLRLWLSHIPSGINDILNTFLENESKSLKKIELLENHLSWLDGCKLPLHSRDFPSDLMRLYSYICERNV</sequence>
<dbReference type="AlphaFoldDB" id="A0A4Y2W0K1"/>
<protein>
    <submittedName>
        <fullName evidence="1">Uncharacterized protein</fullName>
    </submittedName>
</protein>
<comment type="caution">
    <text evidence="1">The sequence shown here is derived from an EMBL/GenBank/DDBJ whole genome shotgun (WGS) entry which is preliminary data.</text>
</comment>
<evidence type="ECO:0000313" key="2">
    <source>
        <dbReference type="Proteomes" id="UP000499080"/>
    </source>
</evidence>